<dbReference type="AlphaFoldDB" id="A0A0F9FR84"/>
<organism evidence="2">
    <name type="scientific">marine sediment metagenome</name>
    <dbReference type="NCBI Taxonomy" id="412755"/>
    <lineage>
        <taxon>unclassified sequences</taxon>
        <taxon>metagenomes</taxon>
        <taxon>ecological metagenomes</taxon>
    </lineage>
</organism>
<protein>
    <submittedName>
        <fullName evidence="2">Uncharacterized protein</fullName>
    </submittedName>
</protein>
<accession>A0A0F9FR84</accession>
<name>A0A0F9FR84_9ZZZZ</name>
<evidence type="ECO:0000313" key="2">
    <source>
        <dbReference type="EMBL" id="KKL53592.1"/>
    </source>
</evidence>
<comment type="caution">
    <text evidence="2">The sequence shown here is derived from an EMBL/GenBank/DDBJ whole genome shotgun (WGS) entry which is preliminary data.</text>
</comment>
<proteinExistence type="predicted"/>
<sequence length="65" mass="6668">MTAIVRLNKQGLNDLIDNIKNSGNAPPELENIMAEINDDERTAAGETEGDVTEGPGGGANNGGTS</sequence>
<dbReference type="EMBL" id="LAZR01031495">
    <property type="protein sequence ID" value="KKL53592.1"/>
    <property type="molecule type" value="Genomic_DNA"/>
</dbReference>
<reference evidence="2" key="1">
    <citation type="journal article" date="2015" name="Nature">
        <title>Complex archaea that bridge the gap between prokaryotes and eukaryotes.</title>
        <authorList>
            <person name="Spang A."/>
            <person name="Saw J.H."/>
            <person name="Jorgensen S.L."/>
            <person name="Zaremba-Niedzwiedzka K."/>
            <person name="Martijn J."/>
            <person name="Lind A.E."/>
            <person name="van Eijk R."/>
            <person name="Schleper C."/>
            <person name="Guy L."/>
            <person name="Ettema T.J."/>
        </authorList>
    </citation>
    <scope>NUCLEOTIDE SEQUENCE</scope>
</reference>
<feature type="compositionally biased region" description="Gly residues" evidence="1">
    <location>
        <begin position="54"/>
        <end position="65"/>
    </location>
</feature>
<evidence type="ECO:0000256" key="1">
    <source>
        <dbReference type="SAM" id="MobiDB-lite"/>
    </source>
</evidence>
<feature type="region of interest" description="Disordered" evidence="1">
    <location>
        <begin position="37"/>
        <end position="65"/>
    </location>
</feature>
<gene>
    <name evidence="2" type="ORF">LCGC14_2273900</name>
</gene>